<comment type="caution">
    <text evidence="1">The sequence shown here is derived from an EMBL/GenBank/DDBJ whole genome shotgun (WGS) entry which is preliminary data.</text>
</comment>
<accession>J1RIF2</accession>
<protein>
    <submittedName>
        <fullName evidence="1">Uncharacterized protein</fullName>
    </submittedName>
</protein>
<sequence>MGWTCSTDSPSARLRSTVWSMSLVSSAASRPSRFLSYTVCSHTPIRHDQASAPVGRIEPVD</sequence>
<name>J1RIF2_9ACTN</name>
<reference evidence="1" key="1">
    <citation type="journal article" date="2012" name="J. Bacteriol.">
        <title>Genome Sequence of Streptomyces auratus Strain AGR0001, a Phoslactomycin-Producing Actinomycete.</title>
        <authorList>
            <person name="Han X."/>
            <person name="Li M."/>
            <person name="Ding Z."/>
            <person name="Zhao J."/>
            <person name="Ji K."/>
            <person name="Wen M."/>
            <person name="Lu T."/>
        </authorList>
    </citation>
    <scope>NUCLEOTIDE SEQUENCE [LARGE SCALE GENOMIC DNA]</scope>
    <source>
        <strain evidence="1">AGR0001</strain>
    </source>
</reference>
<evidence type="ECO:0000313" key="1">
    <source>
        <dbReference type="EMBL" id="EJJ04149.1"/>
    </source>
</evidence>
<dbReference type="HOGENOM" id="CLU_2920612_0_0_11"/>
<gene>
    <name evidence="1" type="ORF">SU9_25354</name>
</gene>
<proteinExistence type="predicted"/>
<organism evidence="1">
    <name type="scientific">Streptomyces auratus AGR0001</name>
    <dbReference type="NCBI Taxonomy" id="1160718"/>
    <lineage>
        <taxon>Bacteria</taxon>
        <taxon>Bacillati</taxon>
        <taxon>Actinomycetota</taxon>
        <taxon>Actinomycetes</taxon>
        <taxon>Kitasatosporales</taxon>
        <taxon>Streptomycetaceae</taxon>
        <taxon>Streptomyces</taxon>
    </lineage>
</organism>
<dbReference type="AlphaFoldDB" id="J1RIF2"/>
<dbReference type="EMBL" id="AJGV01000155">
    <property type="protein sequence ID" value="EJJ04149.1"/>
    <property type="molecule type" value="Genomic_DNA"/>
</dbReference>